<accession>A0ACC0DL05</accession>
<organism evidence="1 2">
    <name type="scientific">Hypoxylon rubiginosum</name>
    <dbReference type="NCBI Taxonomy" id="110542"/>
    <lineage>
        <taxon>Eukaryota</taxon>
        <taxon>Fungi</taxon>
        <taxon>Dikarya</taxon>
        <taxon>Ascomycota</taxon>
        <taxon>Pezizomycotina</taxon>
        <taxon>Sordariomycetes</taxon>
        <taxon>Xylariomycetidae</taxon>
        <taxon>Xylariales</taxon>
        <taxon>Hypoxylaceae</taxon>
        <taxon>Hypoxylon</taxon>
    </lineage>
</organism>
<protein>
    <submittedName>
        <fullName evidence="1">Uncharacterized protein</fullName>
    </submittedName>
</protein>
<sequence length="423" mass="48253">MSSTRKRPRPEAEESQAECPFTVSHPDPNEKEKKPKRRRQNNSEDHPQPKILLQATPFSPRGKFKDPNNTMDLHYQVQPYQKWVDMTRYNSFVLNGVKYWSEGFIFVANNSTIERQKNPGDPLQPKKKSDDDWVARILEIRASDEHHVYARVYWMYWPDELPPGTQDGKKSIQGRQWYHGANELIASNHMDVINVVSVTAPATVNDWDETNEDDVQTALYWRQAFDIRTSELSSAELRCKCNRPENPDKKLVNCSNEACKKWLHGECLIHDALLKTYKRLGTDKPHKSAPVKEEGDESAKRPLSPSESGAAQTTEQSIDVKPEENQQNINLADVEGALPAIKAESASVSVAEPKRRGRPRKSERDDPTANKPYEGLFEATIIDVVDDPSPPMLKITDLRDNVKGGEKSWQEPLQCLICNQELE</sequence>
<gene>
    <name evidence="1" type="ORF">F4821DRAFT_274086</name>
</gene>
<keyword evidence="2" id="KW-1185">Reference proteome</keyword>
<comment type="caution">
    <text evidence="1">The sequence shown here is derived from an EMBL/GenBank/DDBJ whole genome shotgun (WGS) entry which is preliminary data.</text>
</comment>
<reference evidence="1 2" key="1">
    <citation type="journal article" date="2022" name="New Phytol.">
        <title>Ecological generalism drives hyperdiversity of secondary metabolite gene clusters in xylarialean endophytes.</title>
        <authorList>
            <person name="Franco M.E.E."/>
            <person name="Wisecaver J.H."/>
            <person name="Arnold A.E."/>
            <person name="Ju Y.M."/>
            <person name="Slot J.C."/>
            <person name="Ahrendt S."/>
            <person name="Moore L.P."/>
            <person name="Eastman K.E."/>
            <person name="Scott K."/>
            <person name="Konkel Z."/>
            <person name="Mondo S.J."/>
            <person name="Kuo A."/>
            <person name="Hayes R.D."/>
            <person name="Haridas S."/>
            <person name="Andreopoulos B."/>
            <person name="Riley R."/>
            <person name="LaButti K."/>
            <person name="Pangilinan J."/>
            <person name="Lipzen A."/>
            <person name="Amirebrahimi M."/>
            <person name="Yan J."/>
            <person name="Adam C."/>
            <person name="Keymanesh K."/>
            <person name="Ng V."/>
            <person name="Louie K."/>
            <person name="Northen T."/>
            <person name="Drula E."/>
            <person name="Henrissat B."/>
            <person name="Hsieh H.M."/>
            <person name="Youens-Clark K."/>
            <person name="Lutzoni F."/>
            <person name="Miadlikowska J."/>
            <person name="Eastwood D.C."/>
            <person name="Hamelin R.C."/>
            <person name="Grigoriev I.V."/>
            <person name="U'Ren J.M."/>
        </authorList>
    </citation>
    <scope>NUCLEOTIDE SEQUENCE [LARGE SCALE GENOMIC DNA]</scope>
    <source>
        <strain evidence="1 2">ER1909</strain>
    </source>
</reference>
<evidence type="ECO:0000313" key="1">
    <source>
        <dbReference type="EMBL" id="KAI6093459.1"/>
    </source>
</evidence>
<dbReference type="Proteomes" id="UP001497680">
    <property type="component" value="Unassembled WGS sequence"/>
</dbReference>
<proteinExistence type="predicted"/>
<dbReference type="EMBL" id="MU394280">
    <property type="protein sequence ID" value="KAI6093459.1"/>
    <property type="molecule type" value="Genomic_DNA"/>
</dbReference>
<evidence type="ECO:0000313" key="2">
    <source>
        <dbReference type="Proteomes" id="UP001497680"/>
    </source>
</evidence>
<name>A0ACC0DL05_9PEZI</name>